<evidence type="ECO:0000256" key="4">
    <source>
        <dbReference type="SAM" id="SignalP"/>
    </source>
</evidence>
<dbReference type="Proteomes" id="UP000525389">
    <property type="component" value="Unassembled WGS sequence"/>
</dbReference>
<proteinExistence type="predicted"/>
<feature type="region of interest" description="Disordered" evidence="3">
    <location>
        <begin position="34"/>
        <end position="69"/>
    </location>
</feature>
<evidence type="ECO:0000256" key="2">
    <source>
        <dbReference type="ARBA" id="ARBA00022801"/>
    </source>
</evidence>
<keyword evidence="5" id="KW-0456">Lyase</keyword>
<evidence type="ECO:0000313" key="6">
    <source>
        <dbReference type="Proteomes" id="UP000525389"/>
    </source>
</evidence>
<dbReference type="SUPFAM" id="SSF53933">
    <property type="entry name" value="Microbial ribonucleases"/>
    <property type="match status" value="1"/>
</dbReference>
<keyword evidence="6" id="KW-1185">Reference proteome</keyword>
<organism evidence="5 6">
    <name type="scientific">Deinococcus budaensis</name>
    <dbReference type="NCBI Taxonomy" id="1665626"/>
    <lineage>
        <taxon>Bacteria</taxon>
        <taxon>Thermotogati</taxon>
        <taxon>Deinococcota</taxon>
        <taxon>Deinococci</taxon>
        <taxon>Deinococcales</taxon>
        <taxon>Deinococcaceae</taxon>
        <taxon>Deinococcus</taxon>
    </lineage>
</organism>
<protein>
    <submittedName>
        <fullName evidence="5">Ribonuclease T1</fullName>
        <ecNumber evidence="5">4.6.1.24</ecNumber>
    </submittedName>
</protein>
<dbReference type="PROSITE" id="PS51257">
    <property type="entry name" value="PROKAR_LIPOPROTEIN"/>
    <property type="match status" value="1"/>
</dbReference>
<accession>A0A7W8GCK3</accession>
<dbReference type="EC" id="4.6.1.24" evidence="5"/>
<keyword evidence="2" id="KW-0378">Hydrolase</keyword>
<comment type="caution">
    <text evidence="5">The sequence shown here is derived from an EMBL/GenBank/DDBJ whole genome shotgun (WGS) entry which is preliminary data.</text>
</comment>
<dbReference type="Pfam" id="PF00545">
    <property type="entry name" value="Ribonuclease"/>
    <property type="match status" value="1"/>
</dbReference>
<sequence>MSLRHPFSRLWPLLLAAGLSAGLAACDLPETETQVGPASVQAPAPRPTRGPAAPTREERDPQSGLRWIGASDLPREGRRTLALIRAGGPFPYRKDGSSFGNRERLLPPRPGGGYREYTVPTPGEDDRGARRIVCAALTPPDAECYYTADHYASFRRIAP</sequence>
<evidence type="ECO:0000313" key="5">
    <source>
        <dbReference type="EMBL" id="MBB5233072.1"/>
    </source>
</evidence>
<reference evidence="5 6" key="1">
    <citation type="submission" date="2020-08" db="EMBL/GenBank/DDBJ databases">
        <title>Genomic Encyclopedia of Type Strains, Phase IV (KMG-IV): sequencing the most valuable type-strain genomes for metagenomic binning, comparative biology and taxonomic classification.</title>
        <authorList>
            <person name="Goeker M."/>
        </authorList>
    </citation>
    <scope>NUCLEOTIDE SEQUENCE [LARGE SCALE GENOMIC DNA]</scope>
    <source>
        <strain evidence="5 6">DSM 101791</strain>
    </source>
</reference>
<evidence type="ECO:0000256" key="3">
    <source>
        <dbReference type="SAM" id="MobiDB-lite"/>
    </source>
</evidence>
<name>A0A7W8GCK3_9DEIO</name>
<keyword evidence="4" id="KW-0732">Signal</keyword>
<gene>
    <name evidence="5" type="ORF">HNQ09_000489</name>
</gene>
<dbReference type="InterPro" id="IPR000026">
    <property type="entry name" value="N1-like"/>
</dbReference>
<feature type="chain" id="PRO_5031332692" evidence="4">
    <location>
        <begin position="26"/>
        <end position="159"/>
    </location>
</feature>
<keyword evidence="1" id="KW-0540">Nuclease</keyword>
<dbReference type="GO" id="GO:0016787">
    <property type="term" value="F:hydrolase activity"/>
    <property type="evidence" value="ECO:0007669"/>
    <property type="project" value="UniProtKB-KW"/>
</dbReference>
<dbReference type="GO" id="GO:0003723">
    <property type="term" value="F:RNA binding"/>
    <property type="evidence" value="ECO:0007669"/>
    <property type="project" value="InterPro"/>
</dbReference>
<dbReference type="AlphaFoldDB" id="A0A7W8GCK3"/>
<dbReference type="RefSeq" id="WP_343057583.1">
    <property type="nucleotide sequence ID" value="NZ_JACHFN010000001.1"/>
</dbReference>
<feature type="compositionally biased region" description="Basic and acidic residues" evidence="3">
    <location>
        <begin position="93"/>
        <end position="106"/>
    </location>
</feature>
<dbReference type="InterPro" id="IPR016191">
    <property type="entry name" value="Ribonuclease/ribotoxin"/>
</dbReference>
<feature type="signal peptide" evidence="4">
    <location>
        <begin position="1"/>
        <end position="25"/>
    </location>
</feature>
<feature type="region of interest" description="Disordered" evidence="3">
    <location>
        <begin position="93"/>
        <end position="126"/>
    </location>
</feature>
<evidence type="ECO:0000256" key="1">
    <source>
        <dbReference type="ARBA" id="ARBA00022722"/>
    </source>
</evidence>
<dbReference type="GO" id="GO:0046589">
    <property type="term" value="F:ribonuclease T1 activity"/>
    <property type="evidence" value="ECO:0007669"/>
    <property type="project" value="UniProtKB-EC"/>
</dbReference>
<dbReference type="Gene3D" id="3.10.450.30">
    <property type="entry name" value="Microbial ribonucleases"/>
    <property type="match status" value="1"/>
</dbReference>
<dbReference type="EMBL" id="JACHFN010000001">
    <property type="protein sequence ID" value="MBB5233072.1"/>
    <property type="molecule type" value="Genomic_DNA"/>
</dbReference>